<dbReference type="InterPro" id="IPR045864">
    <property type="entry name" value="aa-tRNA-synth_II/BPL/LPL"/>
</dbReference>
<feature type="domain" description="Aminoacyl-transfer RNA synthetases class-II family profile" evidence="1">
    <location>
        <begin position="146"/>
        <end position="291"/>
    </location>
</feature>
<gene>
    <name evidence="2" type="ORF">HMPREF0682_0928</name>
</gene>
<keyword evidence="3" id="KW-1185">Reference proteome</keyword>
<dbReference type="SUPFAM" id="SSF55681">
    <property type="entry name" value="Class II aaRS and biotin synthetases"/>
    <property type="match status" value="1"/>
</dbReference>
<dbReference type="EMBL" id="ACVN02000286">
    <property type="protein sequence ID" value="ERK51130.1"/>
    <property type="molecule type" value="Genomic_DNA"/>
</dbReference>
<organism evidence="2 3">
    <name type="scientific">Propionibacterium acidifaciens F0233</name>
    <dbReference type="NCBI Taxonomy" id="553198"/>
    <lineage>
        <taxon>Bacteria</taxon>
        <taxon>Bacillati</taxon>
        <taxon>Actinomycetota</taxon>
        <taxon>Actinomycetes</taxon>
        <taxon>Propionibacteriales</taxon>
        <taxon>Propionibacteriaceae</taxon>
        <taxon>Propionibacterium</taxon>
    </lineage>
</organism>
<comment type="caution">
    <text evidence="2">The sequence shown here is derived from an EMBL/GenBank/DDBJ whole genome shotgun (WGS) entry which is preliminary data.</text>
</comment>
<evidence type="ECO:0000259" key="1">
    <source>
        <dbReference type="PROSITE" id="PS50862"/>
    </source>
</evidence>
<sequence>MSLVDGESALRGALRGAGHLLPGARPGIDGHGPEFEAVVDGLWRAYADRAPAGTPVMAFGPLIDAAQFTATDYPRSFPQLVGEVEVFRGGDPEHRALIGDVDAGRDWTGYFEPSGMTLVPATCQNVYPRYAGTLEAPTTVFCRSWCFRHEPSEDPVRMVAFRICEYVHLGTPDSAEAFRADWLELLLDLFRGLGLDVAADRANDPFFGRVGRMLAANQLQSGMKNEISVDLYPDRRTAISSSNAHRTHFADSFGIRLPDGGPAHTACAGFGIERVAIALLATHGMAVADWPGPVRRALRLGRETV</sequence>
<reference evidence="2" key="1">
    <citation type="submission" date="2013-08" db="EMBL/GenBank/DDBJ databases">
        <authorList>
            <person name="Durkin A.S."/>
            <person name="Haft D.R."/>
            <person name="McCorrison J."/>
            <person name="Torralba M."/>
            <person name="Gillis M."/>
            <person name="Haft D.H."/>
            <person name="Methe B."/>
            <person name="Sutton G."/>
            <person name="Nelson K.E."/>
        </authorList>
    </citation>
    <scope>NUCLEOTIDE SEQUENCE [LARGE SCALE GENOMIC DNA]</scope>
    <source>
        <strain evidence="2">F0233</strain>
    </source>
</reference>
<protein>
    <submittedName>
        <fullName evidence="2">tRNA ligase class II core domain protein</fullName>
    </submittedName>
</protein>
<dbReference type="RefSeq" id="WP_021798583.1">
    <property type="nucleotide sequence ID" value="NZ_ACVN02000286.1"/>
</dbReference>
<evidence type="ECO:0000313" key="3">
    <source>
        <dbReference type="Proteomes" id="UP000017052"/>
    </source>
</evidence>
<name>U2PKS2_9ACTN</name>
<proteinExistence type="predicted"/>
<dbReference type="GO" id="GO:0016874">
    <property type="term" value="F:ligase activity"/>
    <property type="evidence" value="ECO:0007669"/>
    <property type="project" value="UniProtKB-KW"/>
</dbReference>
<keyword evidence="2" id="KW-0436">Ligase</keyword>
<dbReference type="InterPro" id="IPR006195">
    <property type="entry name" value="aa-tRNA-synth_II"/>
</dbReference>
<dbReference type="OrthoDB" id="583154at2"/>
<accession>U2PKS2</accession>
<evidence type="ECO:0000313" key="2">
    <source>
        <dbReference type="EMBL" id="ERK51130.1"/>
    </source>
</evidence>
<dbReference type="GeneID" id="95360741"/>
<dbReference type="Proteomes" id="UP000017052">
    <property type="component" value="Unassembled WGS sequence"/>
</dbReference>
<dbReference type="PROSITE" id="PS50862">
    <property type="entry name" value="AA_TRNA_LIGASE_II"/>
    <property type="match status" value="1"/>
</dbReference>
<dbReference type="AlphaFoldDB" id="U2PKS2"/>
<dbReference type="Gene3D" id="3.30.930.10">
    <property type="entry name" value="Bira Bifunctional Protein, Domain 2"/>
    <property type="match status" value="1"/>
</dbReference>